<dbReference type="Pfam" id="PF02559">
    <property type="entry name" value="CarD_TRCF_RID"/>
    <property type="match status" value="1"/>
</dbReference>
<organism evidence="13 14">
    <name type="scientific">Limosilactobacillus allomucosae</name>
    <dbReference type="NCBI Taxonomy" id="3142938"/>
    <lineage>
        <taxon>Bacteria</taxon>
        <taxon>Bacillati</taxon>
        <taxon>Bacillota</taxon>
        <taxon>Bacilli</taxon>
        <taxon>Lactobacillales</taxon>
        <taxon>Lactobacillaceae</taxon>
        <taxon>Limosilactobacillus</taxon>
    </lineage>
</organism>
<dbReference type="CDD" id="cd17991">
    <property type="entry name" value="DEXHc_TRCF"/>
    <property type="match status" value="1"/>
</dbReference>
<protein>
    <recommendedName>
        <fullName evidence="9">Transcription-repair-coupling factor</fullName>
        <shortName evidence="9">TRCF</shortName>
        <ecNumber evidence="9">3.6.4.-</ecNumber>
    </recommendedName>
</protein>
<keyword evidence="14" id="KW-1185">Reference proteome</keyword>
<dbReference type="InterPro" id="IPR048635">
    <property type="entry name" value="MFD_D3"/>
</dbReference>
<dbReference type="InterPro" id="IPR014001">
    <property type="entry name" value="Helicase_ATP-bd"/>
</dbReference>
<evidence type="ECO:0000256" key="7">
    <source>
        <dbReference type="ARBA" id="ARBA00023125"/>
    </source>
</evidence>
<dbReference type="InterPro" id="IPR047112">
    <property type="entry name" value="RecG/Mfd"/>
</dbReference>
<dbReference type="PROSITE" id="PS51194">
    <property type="entry name" value="HELICASE_CTER"/>
    <property type="match status" value="1"/>
</dbReference>
<name>A0ABV0I3F5_9LACO</name>
<dbReference type="Gene3D" id="2.40.10.170">
    <property type="match status" value="1"/>
</dbReference>
<dbReference type="Gene3D" id="3.40.50.11140">
    <property type="match status" value="1"/>
</dbReference>
<evidence type="ECO:0000313" key="14">
    <source>
        <dbReference type="Proteomes" id="UP001456307"/>
    </source>
</evidence>
<dbReference type="PANTHER" id="PTHR47964">
    <property type="entry name" value="ATP-DEPENDENT DNA HELICASE HOMOLOG RECG, CHLOROPLASTIC"/>
    <property type="match status" value="1"/>
</dbReference>
<feature type="compositionally biased region" description="Basic and acidic residues" evidence="10">
    <location>
        <begin position="1176"/>
        <end position="1195"/>
    </location>
</feature>
<feature type="region of interest" description="Disordered" evidence="10">
    <location>
        <begin position="1171"/>
        <end position="1195"/>
    </location>
</feature>
<evidence type="ECO:0000256" key="2">
    <source>
        <dbReference type="ARBA" id="ARBA00022741"/>
    </source>
</evidence>
<dbReference type="Gene3D" id="3.40.50.300">
    <property type="entry name" value="P-loop containing nucleotide triphosphate hydrolases"/>
    <property type="match status" value="2"/>
</dbReference>
<dbReference type="SUPFAM" id="SSF52540">
    <property type="entry name" value="P-loop containing nucleoside triphosphate hydrolases"/>
    <property type="match status" value="4"/>
</dbReference>
<dbReference type="InterPro" id="IPR041471">
    <property type="entry name" value="UvrB_inter"/>
</dbReference>
<evidence type="ECO:0000256" key="9">
    <source>
        <dbReference type="HAMAP-Rule" id="MF_00969"/>
    </source>
</evidence>
<dbReference type="PROSITE" id="PS51192">
    <property type="entry name" value="HELICASE_ATP_BIND_1"/>
    <property type="match status" value="1"/>
</dbReference>
<feature type="domain" description="Helicase C-terminal" evidence="12">
    <location>
        <begin position="817"/>
        <end position="971"/>
    </location>
</feature>
<accession>A0ABV0I3F5</accession>
<dbReference type="SMART" id="SM00490">
    <property type="entry name" value="HELICc"/>
    <property type="match status" value="1"/>
</dbReference>
<dbReference type="InterPro" id="IPR001650">
    <property type="entry name" value="Helicase_C-like"/>
</dbReference>
<dbReference type="Gene3D" id="3.90.1150.50">
    <property type="entry name" value="Transcription-repair-coupling factor, D7 domain"/>
    <property type="match status" value="1"/>
</dbReference>
<dbReference type="SUPFAM" id="SSF143517">
    <property type="entry name" value="TRCF domain-like"/>
    <property type="match status" value="1"/>
</dbReference>
<dbReference type="Proteomes" id="UP001456307">
    <property type="component" value="Unassembled WGS sequence"/>
</dbReference>
<dbReference type="SMART" id="SM00982">
    <property type="entry name" value="TRCF"/>
    <property type="match status" value="1"/>
</dbReference>
<dbReference type="InterPro" id="IPR004576">
    <property type="entry name" value="Mfd"/>
</dbReference>
<dbReference type="Gene3D" id="3.30.2060.10">
    <property type="entry name" value="Penicillin-binding protein 1b domain"/>
    <property type="match status" value="1"/>
</dbReference>
<dbReference type="Pfam" id="PF17757">
    <property type="entry name" value="UvrB_inter"/>
    <property type="match status" value="1"/>
</dbReference>
<feature type="domain" description="Helicase ATP-binding" evidence="11">
    <location>
        <begin position="635"/>
        <end position="796"/>
    </location>
</feature>
<keyword evidence="6 9" id="KW-0067">ATP-binding</keyword>
<dbReference type="NCBIfam" id="TIGR00580">
    <property type="entry name" value="mfd"/>
    <property type="match status" value="1"/>
</dbReference>
<keyword evidence="1 9" id="KW-0963">Cytoplasm</keyword>
<evidence type="ECO:0000259" key="11">
    <source>
        <dbReference type="PROSITE" id="PS51192"/>
    </source>
</evidence>
<keyword evidence="4 9" id="KW-0378">Hydrolase</keyword>
<dbReference type="InterPro" id="IPR037235">
    <property type="entry name" value="TRCF-like_C_D7"/>
</dbReference>
<dbReference type="EC" id="3.6.4.-" evidence="9"/>
<dbReference type="SMART" id="SM00487">
    <property type="entry name" value="DEXDc"/>
    <property type="match status" value="1"/>
</dbReference>
<dbReference type="PANTHER" id="PTHR47964:SF1">
    <property type="entry name" value="ATP-DEPENDENT DNA HELICASE HOMOLOG RECG, CHLOROPLASTIC"/>
    <property type="match status" value="1"/>
</dbReference>
<dbReference type="InterPro" id="IPR003711">
    <property type="entry name" value="CarD-like/TRCF_RID"/>
</dbReference>
<dbReference type="Pfam" id="PF21132">
    <property type="entry name" value="MFD_D3"/>
    <property type="match status" value="1"/>
</dbReference>
<keyword evidence="3 9" id="KW-0227">DNA damage</keyword>
<dbReference type="Pfam" id="PF03461">
    <property type="entry name" value="TRCF"/>
    <property type="match status" value="1"/>
</dbReference>
<dbReference type="HAMAP" id="MF_00969">
    <property type="entry name" value="TRCF"/>
    <property type="match status" value="1"/>
</dbReference>
<dbReference type="InterPro" id="IPR011545">
    <property type="entry name" value="DEAD/DEAH_box_helicase_dom"/>
</dbReference>
<reference evidence="13 14" key="1">
    <citation type="submission" date="2024-04" db="EMBL/GenBank/DDBJ databases">
        <title>Limosilactobacillus allomucosae sp. nov., a novel species isolated from wild boar faecal samples as potential probiotics for domestic pigs.</title>
        <authorList>
            <person name="Chen B."/>
        </authorList>
    </citation>
    <scope>NUCLEOTIDE SEQUENCE [LARGE SCALE GENOMIC DNA]</scope>
    <source>
        <strain evidence="13 14">WILCCON 0055</strain>
    </source>
</reference>
<evidence type="ECO:0000256" key="6">
    <source>
        <dbReference type="ARBA" id="ARBA00022840"/>
    </source>
</evidence>
<keyword evidence="2 9" id="KW-0547">Nucleotide-binding</keyword>
<keyword evidence="5" id="KW-0347">Helicase</keyword>
<keyword evidence="8 9" id="KW-0234">DNA repair</keyword>
<gene>
    <name evidence="9 13" type="primary">mfd</name>
    <name evidence="13" type="ORF">AAVZ08_01050</name>
</gene>
<dbReference type="SUPFAM" id="SSF141259">
    <property type="entry name" value="CarD-like"/>
    <property type="match status" value="1"/>
</dbReference>
<dbReference type="Pfam" id="PF00271">
    <property type="entry name" value="Helicase_C"/>
    <property type="match status" value="1"/>
</dbReference>
<proteinExistence type="inferred from homology"/>
<evidence type="ECO:0000313" key="13">
    <source>
        <dbReference type="EMBL" id="MEO5285230.1"/>
    </source>
</evidence>
<comment type="function">
    <text evidence="9">Couples transcription and DNA repair by recognizing RNA polymerase (RNAP) stalled at DNA lesions. Mediates ATP-dependent release of RNAP and its truncated transcript from the DNA, and recruitment of nucleotide excision repair machinery to the damaged site.</text>
</comment>
<evidence type="ECO:0000259" key="12">
    <source>
        <dbReference type="PROSITE" id="PS51194"/>
    </source>
</evidence>
<dbReference type="InterPro" id="IPR036101">
    <property type="entry name" value="CarD-like/TRCF_RID_sf"/>
</dbReference>
<evidence type="ECO:0000256" key="4">
    <source>
        <dbReference type="ARBA" id="ARBA00022801"/>
    </source>
</evidence>
<sequence length="1195" mass="135162">MRLTEFIESTRDFKTILTTIRDQKNQLITGIAGSATTLLLAALHEKLTQPQLIIVDSLYHMQKLAADLENLLPDTEIYQFPVEEVLAAEVATSSPNYRLQRVLALNALQQQTPAIVIASVAGLRRKLIAPAQFAQASLQLKPGMELDPTELRAKLGAMGYQYQQMVLRPGDFAMRGSIIDVYALNTELPIRIDLFDTEVDSLRTFDPESQRSQENLAEVTILPATDFILPITEFERVAQKMTKEQADLQALVTDQEQRQVLNSHFAELITALKKHELPVEMLEYADLVYPEAASLLDYLPPAGSLYLDDWPRIKETGQRLEKDELSWLDEKIQRHERGQAGFLGHDPEQLVADDAHAQTYLALFKKGMGAKRFAALTDLKTRPMQRFFGQMALLKSELQRWQAQGETIVLLAQSQERRQQMAKTMAEFGVKAVETQPEQLLEHQTQLTAMTLANGFEYPQANLVAITENEMFAQVKQRRVRPQKLANAERLKSYADLKPGDYVVHVNHGIGIFSGIKTMTVDGANQDYMVINYRNHAQIFVPVTQLDLVQKYVASEGKVPHVNRLGGTEWAKTKARVAARVEDIADELVDLYAARETEKGYAFPKDDYLQEKFEAEFPYQETPDQLRSIKEIKADMESERPMDRLLVGDVGYGKTEVALRAVFKAVLGGKQVAFLVPTTILAQQHYDTMKSRFEGFPIEIAMMSRFRTPKQLKETEAGLKNGKIDVVVGTHRLLSKDVQFNDLGLLVIDEEQRFGVKHKERLKQLKNNIDVLTLTATPIPRTLHMSMMGVRDLSVIETPPADRYPIQTYVMEQNQAAIRDGILRELQRGGQVYYLHNRVNDIERTVAELQDLVPEARIGYIHGKMTEAQLEGVLYDFIQGEYDVLVTTSIIETGVDIANVNTLFVENADRMGLSQLYQIRGRIGRSNRVAYAYFMYQPNKVLTELGEKRLAAIRDFTELGSGFKIAMRDLAIRGAGNLLGKQQHGFIDSVGYDLYAEMLSEAVAKKRGQVKKPIANTEIDINVEAYLPDEYVSDSRQKIALYKQVRQAKSDQELLDLQGDLIDRFGDYGEPVENLLLVGELKMNADAAMLESIKRQRDNLVLTFTKAGSRAIKPPEIIKALAATRFKATMGQTDDGRLTVRLIIQPKMTQKDWLKQLIVCVRGINQALNDADDVDNDARRDSKEKQEKSHDQERK</sequence>
<evidence type="ECO:0000256" key="1">
    <source>
        <dbReference type="ARBA" id="ARBA00022490"/>
    </source>
</evidence>
<comment type="subcellular location">
    <subcellularLocation>
        <location evidence="9">Cytoplasm</location>
    </subcellularLocation>
</comment>
<evidence type="ECO:0000256" key="5">
    <source>
        <dbReference type="ARBA" id="ARBA00022806"/>
    </source>
</evidence>
<evidence type="ECO:0000256" key="3">
    <source>
        <dbReference type="ARBA" id="ARBA00022763"/>
    </source>
</evidence>
<dbReference type="EMBL" id="JBCNVT010000001">
    <property type="protein sequence ID" value="MEO5285230.1"/>
    <property type="molecule type" value="Genomic_DNA"/>
</dbReference>
<dbReference type="InterPro" id="IPR027417">
    <property type="entry name" value="P-loop_NTPase"/>
</dbReference>
<dbReference type="Gene3D" id="3.40.50.11180">
    <property type="match status" value="1"/>
</dbReference>
<dbReference type="SMART" id="SM01058">
    <property type="entry name" value="CarD_TRCF"/>
    <property type="match status" value="1"/>
</dbReference>
<evidence type="ECO:0000256" key="8">
    <source>
        <dbReference type="ARBA" id="ARBA00023204"/>
    </source>
</evidence>
<dbReference type="InterPro" id="IPR005118">
    <property type="entry name" value="TRCF_C"/>
</dbReference>
<comment type="similarity">
    <text evidence="9">In the N-terminal section; belongs to the UvrB family.</text>
</comment>
<keyword evidence="7 9" id="KW-0238">DNA-binding</keyword>
<comment type="similarity">
    <text evidence="9">In the C-terminal section; belongs to the helicase family. RecG subfamily.</text>
</comment>
<evidence type="ECO:0000256" key="10">
    <source>
        <dbReference type="SAM" id="MobiDB-lite"/>
    </source>
</evidence>
<dbReference type="RefSeq" id="WP_347985220.1">
    <property type="nucleotide sequence ID" value="NZ_JBCNVT010000001.1"/>
</dbReference>
<comment type="caution">
    <text evidence="13">The sequence shown here is derived from an EMBL/GenBank/DDBJ whole genome shotgun (WGS) entry which is preliminary data.</text>
</comment>
<dbReference type="Pfam" id="PF00270">
    <property type="entry name" value="DEAD"/>
    <property type="match status" value="1"/>
</dbReference>